<evidence type="ECO:0000313" key="2">
    <source>
        <dbReference type="EMBL" id="CAJ0959897.1"/>
    </source>
</evidence>
<proteinExistence type="predicted"/>
<evidence type="ECO:0000256" key="1">
    <source>
        <dbReference type="SAM" id="MobiDB-lite"/>
    </source>
</evidence>
<dbReference type="InterPro" id="IPR039041">
    <property type="entry name" value="Nav/unc-53"/>
</dbReference>
<evidence type="ECO:0000313" key="3">
    <source>
        <dbReference type="Proteomes" id="UP001176940"/>
    </source>
</evidence>
<feature type="compositionally biased region" description="Basic and acidic residues" evidence="1">
    <location>
        <begin position="80"/>
        <end position="89"/>
    </location>
</feature>
<dbReference type="EMBL" id="CAUEEQ010048689">
    <property type="protein sequence ID" value="CAJ0959897.1"/>
    <property type="molecule type" value="Genomic_DNA"/>
</dbReference>
<dbReference type="Proteomes" id="UP001176940">
    <property type="component" value="Unassembled WGS sequence"/>
</dbReference>
<dbReference type="PANTHER" id="PTHR12784:SF18">
    <property type="entry name" value="NEURON NAVIGATOR 3"/>
    <property type="match status" value="1"/>
</dbReference>
<feature type="compositionally biased region" description="Low complexity" evidence="1">
    <location>
        <begin position="60"/>
        <end position="73"/>
    </location>
</feature>
<name>A0ABN9M9P9_9NEOB</name>
<feature type="compositionally biased region" description="Gly residues" evidence="1">
    <location>
        <begin position="1"/>
        <end position="11"/>
    </location>
</feature>
<feature type="compositionally biased region" description="Basic and acidic residues" evidence="1">
    <location>
        <begin position="99"/>
        <end position="108"/>
    </location>
</feature>
<comment type="caution">
    <text evidence="2">The sequence shown here is derived from an EMBL/GenBank/DDBJ whole genome shotgun (WGS) entry which is preliminary data.</text>
</comment>
<feature type="region of interest" description="Disordered" evidence="1">
    <location>
        <begin position="1"/>
        <end position="196"/>
    </location>
</feature>
<feature type="compositionally biased region" description="Polar residues" evidence="1">
    <location>
        <begin position="183"/>
        <end position="196"/>
    </location>
</feature>
<reference evidence="2" key="1">
    <citation type="submission" date="2023-07" db="EMBL/GenBank/DDBJ databases">
        <authorList>
            <person name="Stuckert A."/>
        </authorList>
    </citation>
    <scope>NUCLEOTIDE SEQUENCE</scope>
</reference>
<feature type="compositionally biased region" description="Low complexity" evidence="1">
    <location>
        <begin position="171"/>
        <end position="182"/>
    </location>
</feature>
<feature type="compositionally biased region" description="Low complexity" evidence="1">
    <location>
        <begin position="109"/>
        <end position="126"/>
    </location>
</feature>
<keyword evidence="3" id="KW-1185">Reference proteome</keyword>
<sequence>MPKSSGIGGKGAGRKTSFDGSNQDDGVLLANSKATLQYRSLPRPSKSSTSGIAGRGGHRSSTSSIDSNVSSKSAGATGSKLREPSKISERSSPVSITQADKDKDKVSDSESVSLSSSPKSSPTSASACGTQGLRQPGSKYPDIASPTFRRLFGTKAGNKPSSPGSVDAVKSASVMSSPSSTSLARQGSLDSPSSGT</sequence>
<protein>
    <submittedName>
        <fullName evidence="2">Uncharacterized protein</fullName>
    </submittedName>
</protein>
<dbReference type="PANTHER" id="PTHR12784">
    <property type="entry name" value="STEERIN"/>
    <property type="match status" value="1"/>
</dbReference>
<accession>A0ABN9M9P9</accession>
<organism evidence="2 3">
    <name type="scientific">Ranitomeya imitator</name>
    <name type="common">mimic poison frog</name>
    <dbReference type="NCBI Taxonomy" id="111125"/>
    <lineage>
        <taxon>Eukaryota</taxon>
        <taxon>Metazoa</taxon>
        <taxon>Chordata</taxon>
        <taxon>Craniata</taxon>
        <taxon>Vertebrata</taxon>
        <taxon>Euteleostomi</taxon>
        <taxon>Amphibia</taxon>
        <taxon>Batrachia</taxon>
        <taxon>Anura</taxon>
        <taxon>Neobatrachia</taxon>
        <taxon>Hyloidea</taxon>
        <taxon>Dendrobatidae</taxon>
        <taxon>Dendrobatinae</taxon>
        <taxon>Ranitomeya</taxon>
    </lineage>
</organism>
<feature type="non-terminal residue" evidence="2">
    <location>
        <position position="196"/>
    </location>
</feature>
<gene>
    <name evidence="2" type="ORF">RIMI_LOCUS17014240</name>
</gene>